<proteinExistence type="inferred from homology"/>
<evidence type="ECO:0000313" key="7">
    <source>
        <dbReference type="Proteomes" id="UP000299580"/>
    </source>
</evidence>
<dbReference type="OrthoDB" id="1792985at2"/>
<organism evidence="6 7">
    <name type="scientific">Brenneria rubrifaciens</name>
    <dbReference type="NCBI Taxonomy" id="55213"/>
    <lineage>
        <taxon>Bacteria</taxon>
        <taxon>Pseudomonadati</taxon>
        <taxon>Pseudomonadota</taxon>
        <taxon>Gammaproteobacteria</taxon>
        <taxon>Enterobacterales</taxon>
        <taxon>Pectobacteriaceae</taxon>
        <taxon>Brenneria</taxon>
    </lineage>
</organism>
<evidence type="ECO:0000256" key="1">
    <source>
        <dbReference type="ARBA" id="ARBA00003944"/>
    </source>
</evidence>
<dbReference type="RefSeq" id="WP_137713301.1">
    <property type="nucleotide sequence ID" value="NZ_CP034035.1"/>
</dbReference>
<dbReference type="AlphaFoldDB" id="A0A4P8QMN4"/>
<dbReference type="Gene3D" id="3.30.750.140">
    <property type="match status" value="1"/>
</dbReference>
<evidence type="ECO:0000313" key="6">
    <source>
        <dbReference type="EMBL" id="QCR08257.1"/>
    </source>
</evidence>
<keyword evidence="6" id="KW-0282">Flagellum</keyword>
<dbReference type="GO" id="GO:0009424">
    <property type="term" value="C:bacterial-type flagellum hook"/>
    <property type="evidence" value="ECO:0007669"/>
    <property type="project" value="InterPro"/>
</dbReference>
<gene>
    <name evidence="6" type="ORF">EH207_06870</name>
</gene>
<accession>A0A4P8QMN4</accession>
<evidence type="ECO:0000256" key="4">
    <source>
        <dbReference type="SAM" id="MobiDB-lite"/>
    </source>
</evidence>
<dbReference type="InterPro" id="IPR001635">
    <property type="entry name" value="Flag_hook_Flik"/>
</dbReference>
<dbReference type="CDD" id="cd17470">
    <property type="entry name" value="T3SS_Flik_C"/>
    <property type="match status" value="1"/>
</dbReference>
<dbReference type="PRINTS" id="PR01007">
    <property type="entry name" value="FLGHOOKFLIK"/>
</dbReference>
<keyword evidence="6" id="KW-0966">Cell projection</keyword>
<dbReference type="InterPro" id="IPR038610">
    <property type="entry name" value="FliK-like_C_sf"/>
</dbReference>
<evidence type="ECO:0000256" key="3">
    <source>
        <dbReference type="ARBA" id="ARBA00022795"/>
    </source>
</evidence>
<dbReference type="KEGG" id="brb:EH207_06870"/>
<dbReference type="InterPro" id="IPR052563">
    <property type="entry name" value="FliK"/>
</dbReference>
<feature type="region of interest" description="Disordered" evidence="4">
    <location>
        <begin position="1"/>
        <end position="32"/>
    </location>
</feature>
<dbReference type="EMBL" id="CP034035">
    <property type="protein sequence ID" value="QCR08257.1"/>
    <property type="molecule type" value="Genomic_DNA"/>
</dbReference>
<sequence length="423" mass="43552">MKLPALPVTTSANDSSSSAVSQSSQGESPKDFVELLGNHVSQTSAASRDKSAIGARTDKETLQNALMKGINALDTDNLNTLLASFSALSDALTQPGKPISENTGQSGKTKKLDNDDGVTDATAVMQAFLAMLPAASETTAAIDDNNVGSMKNAGLNPSELADTQRRDVSTLTHADVAEDEAKDALSQLLDISKSASGTQHVVKQTAETEQSLVDAAKLTAATALISNERGGQESTGTSGNTLQTSAIPVAANVPSTLPGGPFPLAQPAGTQLNAPFSSPQWQDALGQQIVMFSRNGQQSAELRLNPQELGSIQISLKIDDNQAQIHLVSANSQVRSALEAALPTLRSAMAESGINLGQSSVGGDASSWQHTQQQTANNSGGNANSPSYSQQLGNTSGNAVEALDVPASLQSMAASVNGVDIFA</sequence>
<evidence type="ECO:0000256" key="2">
    <source>
        <dbReference type="ARBA" id="ARBA00009149"/>
    </source>
</evidence>
<comment type="function">
    <text evidence="1">Controls the length of the flagellar hook.</text>
</comment>
<keyword evidence="7" id="KW-1185">Reference proteome</keyword>
<dbReference type="PANTHER" id="PTHR37533:SF2">
    <property type="entry name" value="FLAGELLAR HOOK-LENGTH CONTROL PROTEIN"/>
    <property type="match status" value="1"/>
</dbReference>
<reference evidence="6 7" key="1">
    <citation type="submission" date="2018-11" db="EMBL/GenBank/DDBJ databases">
        <title>Genome sequences of Brenneria nigrifluens and Brenneria rubrifaciens.</title>
        <authorList>
            <person name="Poret-Peterson A.T."/>
            <person name="McClean A.E."/>
            <person name="Kluepfel D.A."/>
        </authorList>
    </citation>
    <scope>NUCLEOTIDE SEQUENCE [LARGE SCALE GENOMIC DNA]</scope>
    <source>
        <strain evidence="6 7">6D370</strain>
    </source>
</reference>
<keyword evidence="6" id="KW-0969">Cilium</keyword>
<comment type="similarity">
    <text evidence="2">Belongs to the FliK family.</text>
</comment>
<evidence type="ECO:0000259" key="5">
    <source>
        <dbReference type="Pfam" id="PF02120"/>
    </source>
</evidence>
<feature type="domain" description="Flagellar hook-length control protein-like C-terminal" evidence="5">
    <location>
        <begin position="287"/>
        <end position="366"/>
    </location>
</feature>
<dbReference type="GO" id="GO:0044780">
    <property type="term" value="P:bacterial-type flagellum assembly"/>
    <property type="evidence" value="ECO:0007669"/>
    <property type="project" value="InterPro"/>
</dbReference>
<feature type="region of interest" description="Disordered" evidence="4">
    <location>
        <begin position="94"/>
        <end position="115"/>
    </location>
</feature>
<feature type="compositionally biased region" description="Low complexity" evidence="4">
    <location>
        <begin position="371"/>
        <end position="385"/>
    </location>
</feature>
<feature type="compositionally biased region" description="Polar residues" evidence="4">
    <location>
        <begin position="360"/>
        <end position="370"/>
    </location>
</feature>
<name>A0A4P8QMN4_9GAMM</name>
<feature type="compositionally biased region" description="Low complexity" evidence="4">
    <location>
        <begin position="8"/>
        <end position="25"/>
    </location>
</feature>
<feature type="region of interest" description="Disordered" evidence="4">
    <location>
        <begin position="360"/>
        <end position="394"/>
    </location>
</feature>
<dbReference type="InterPro" id="IPR021136">
    <property type="entry name" value="Flagellar_hook_control-like_C"/>
</dbReference>
<dbReference type="Proteomes" id="UP000299580">
    <property type="component" value="Chromosome"/>
</dbReference>
<dbReference type="Pfam" id="PF02120">
    <property type="entry name" value="Flg_hook"/>
    <property type="match status" value="1"/>
</dbReference>
<dbReference type="PANTHER" id="PTHR37533">
    <property type="entry name" value="FLAGELLAR HOOK-LENGTH CONTROL PROTEIN"/>
    <property type="match status" value="1"/>
</dbReference>
<keyword evidence="3" id="KW-1005">Bacterial flagellum biogenesis</keyword>
<protein>
    <submittedName>
        <fullName evidence="6">Flagellar hook-length control protein FliK</fullName>
    </submittedName>
</protein>